<evidence type="ECO:0000313" key="1">
    <source>
        <dbReference type="EMBL" id="MBW73437.1"/>
    </source>
</evidence>
<proteinExistence type="predicted"/>
<reference evidence="1" key="1">
    <citation type="submission" date="2018-01" db="EMBL/GenBank/DDBJ databases">
        <title>An insight into the sialome of Amazonian anophelines.</title>
        <authorList>
            <person name="Ribeiro J.M."/>
            <person name="Scarpassa V."/>
            <person name="Calvo E."/>
        </authorList>
    </citation>
    <scope>NUCLEOTIDE SEQUENCE</scope>
</reference>
<organism evidence="1">
    <name type="scientific">Anopheles darlingi</name>
    <name type="common">Mosquito</name>
    <dbReference type="NCBI Taxonomy" id="43151"/>
    <lineage>
        <taxon>Eukaryota</taxon>
        <taxon>Metazoa</taxon>
        <taxon>Ecdysozoa</taxon>
        <taxon>Arthropoda</taxon>
        <taxon>Hexapoda</taxon>
        <taxon>Insecta</taxon>
        <taxon>Pterygota</taxon>
        <taxon>Neoptera</taxon>
        <taxon>Endopterygota</taxon>
        <taxon>Diptera</taxon>
        <taxon>Nematocera</taxon>
        <taxon>Culicoidea</taxon>
        <taxon>Culicidae</taxon>
        <taxon>Anophelinae</taxon>
        <taxon>Anopheles</taxon>
    </lineage>
</organism>
<name>A0A2M4D7B1_ANODA</name>
<dbReference type="EMBL" id="GGFL01009259">
    <property type="protein sequence ID" value="MBW73437.1"/>
    <property type="molecule type" value="Transcribed_RNA"/>
</dbReference>
<sequence length="133" mass="14183">MGNPVEGAQLLLAVAVLLGARFSTLAVSFSVSVSYGSHRSSSFVAVCTVPEFRPCAFDCPSSVASVVVRGAASLALVWCDAAELSAVEKLCWKKLVVARSHASTLSMYVSPSVRYLAPVPPWRRNSSPVFEMM</sequence>
<accession>A0A2M4D7B1</accession>
<dbReference type="AlphaFoldDB" id="A0A2M4D7B1"/>
<protein>
    <submittedName>
        <fullName evidence="1">Putative secreted protein</fullName>
    </submittedName>
</protein>